<keyword evidence="3" id="KW-0472">Membrane</keyword>
<dbReference type="EMBL" id="CP015285">
    <property type="protein sequence ID" value="ANC91899.1"/>
    <property type="molecule type" value="Genomic_DNA"/>
</dbReference>
<reference evidence="7 8" key="1">
    <citation type="journal article" date="2013" name="Int. J. Syst. Evol. Microbiol.">
        <title>Azospirillum humicireducens sp. nov., a nitrogen-fixing bacterium isolated from a microbial fuel cell.</title>
        <authorList>
            <person name="Zhou S."/>
            <person name="Han L."/>
            <person name="Wang Y."/>
            <person name="Yang G."/>
            <person name="Zhuang L."/>
            <person name="Hu P."/>
        </authorList>
    </citation>
    <scope>NUCLEOTIDE SEQUENCE [LARGE SCALE GENOMIC DNA]</scope>
    <source>
        <strain evidence="7 8">SgZ-5</strain>
    </source>
</reference>
<evidence type="ECO:0000256" key="3">
    <source>
        <dbReference type="ARBA" id="ARBA00023136"/>
    </source>
</evidence>
<accession>A0A160JG38</accession>
<dbReference type="InterPro" id="IPR012338">
    <property type="entry name" value="Beta-lactam/transpept-like"/>
</dbReference>
<keyword evidence="2" id="KW-0378">Hydrolase</keyword>
<dbReference type="PANTHER" id="PTHR30627">
    <property type="entry name" value="PEPTIDOGLYCAN D,D-TRANSPEPTIDASE"/>
    <property type="match status" value="1"/>
</dbReference>
<dbReference type="InterPro" id="IPR050515">
    <property type="entry name" value="Beta-lactam/transpept"/>
</dbReference>
<dbReference type="SUPFAM" id="SSF56601">
    <property type="entry name" value="beta-lactamase/transpeptidase-like"/>
    <property type="match status" value="1"/>
</dbReference>
<dbReference type="GO" id="GO:0071555">
    <property type="term" value="P:cell wall organization"/>
    <property type="evidence" value="ECO:0007669"/>
    <property type="project" value="TreeGrafter"/>
</dbReference>
<organism evidence="7 8">
    <name type="scientific">Azospirillum humicireducens</name>
    <dbReference type="NCBI Taxonomy" id="1226968"/>
    <lineage>
        <taxon>Bacteria</taxon>
        <taxon>Pseudomonadati</taxon>
        <taxon>Pseudomonadota</taxon>
        <taxon>Alphaproteobacteria</taxon>
        <taxon>Rhodospirillales</taxon>
        <taxon>Azospirillaceae</taxon>
        <taxon>Azospirillum</taxon>
    </lineage>
</organism>
<name>A0A160JG38_9PROT</name>
<dbReference type="InterPro" id="IPR001460">
    <property type="entry name" value="PCN-bd_Tpept"/>
</dbReference>
<keyword evidence="2" id="KW-0645">Protease</keyword>
<dbReference type="Pfam" id="PF00905">
    <property type="entry name" value="Transpeptidase"/>
    <property type="match status" value="1"/>
</dbReference>
<dbReference type="AlphaFoldDB" id="A0A160JG38"/>
<dbReference type="PANTHER" id="PTHR30627:SF1">
    <property type="entry name" value="PEPTIDOGLYCAN D,D-TRANSPEPTIDASE FTSI"/>
    <property type="match status" value="1"/>
</dbReference>
<feature type="compositionally biased region" description="Gly residues" evidence="4">
    <location>
        <begin position="1"/>
        <end position="25"/>
    </location>
</feature>
<comment type="subcellular location">
    <subcellularLocation>
        <location evidence="1">Membrane</location>
    </subcellularLocation>
</comment>
<evidence type="ECO:0000256" key="1">
    <source>
        <dbReference type="ARBA" id="ARBA00004370"/>
    </source>
</evidence>
<feature type="region of interest" description="Disordered" evidence="4">
    <location>
        <begin position="603"/>
        <end position="631"/>
    </location>
</feature>
<dbReference type="STRING" id="1226968.A6A40_08240"/>
<dbReference type="Gene3D" id="3.40.710.10">
    <property type="entry name" value="DD-peptidase/beta-lactamase superfamily"/>
    <property type="match status" value="1"/>
</dbReference>
<keyword evidence="8" id="KW-1185">Reference proteome</keyword>
<dbReference type="Gene3D" id="3.90.1310.10">
    <property type="entry name" value="Penicillin-binding protein 2a (Domain 2)"/>
    <property type="match status" value="1"/>
</dbReference>
<evidence type="ECO:0000259" key="6">
    <source>
        <dbReference type="Pfam" id="PF03717"/>
    </source>
</evidence>
<feature type="compositionally biased region" description="Low complexity" evidence="4">
    <location>
        <begin position="39"/>
        <end position="51"/>
    </location>
</feature>
<sequence>MNGYDHGGPAGYGQPGGGSGGGVPGSPGSTYVPPPAPSPYQQQPQQPSAKPRTSLAVALEQSRYRLLVTAAVVTTVFTAISVKLAMATLFAGGGEPRQHVALEVDNTTTNRADIVDRNGNLLATSLVTQSLFADPKLVSRPEEAAQKLVSVLPELDYKDLVGKLSGDRRFVWLKRNLTPKQQAAVHRLGIPGIAFEREERRFYPAGPLTSHVVGFTGIDNNGLAGMEQGFNKRLTEDPGTPLQLSLDLRLQHVLKKELAATVQEFSAIGAAGIVFDVRTGEVLAMVSLPDFDPQDPTGLNPDTLFNRATLGVYEMGSTFKIFNSALAFDTGRIRPSDLFDAKNPVKVGRFTINDYHSLHRALTVAEVFQHSSNLGSVRMVQQVGIAAQKAFMTRMGFTKPTGLELPESGWPLVPNPWREVNSYTISFGHGISVSPMHTVAAAASVINGGLFHKPTLLKRNSDAEIPTEQVVSRQTSDLMRRMFRFVVTEGTGKSADVKGYVVGGKTGTADKQKGRHYQKNSRMSSFLGAFPMHDPRYVVYVLVDEPKATAKTYGYATGGWVAAPAAGRIIKQIGPLLNVPTVDESSPEILNSTFLNAAGSTNWQQSLPPVSAPPPSKGSTVASFPTQTKPR</sequence>
<dbReference type="InterPro" id="IPR005311">
    <property type="entry name" value="PBP_dimer"/>
</dbReference>
<dbReference type="GO" id="GO:0005886">
    <property type="term" value="C:plasma membrane"/>
    <property type="evidence" value="ECO:0007669"/>
    <property type="project" value="TreeGrafter"/>
</dbReference>
<dbReference type="Pfam" id="PF03717">
    <property type="entry name" value="PBP_dimer"/>
    <property type="match status" value="1"/>
</dbReference>
<protein>
    <submittedName>
        <fullName evidence="7">Penicillin-binding protein 2</fullName>
    </submittedName>
</protein>
<evidence type="ECO:0000313" key="8">
    <source>
        <dbReference type="Proteomes" id="UP000077405"/>
    </source>
</evidence>
<feature type="compositionally biased region" description="Polar residues" evidence="4">
    <location>
        <begin position="617"/>
        <end position="631"/>
    </location>
</feature>
<dbReference type="OrthoDB" id="9789078at2"/>
<evidence type="ECO:0000256" key="4">
    <source>
        <dbReference type="SAM" id="MobiDB-lite"/>
    </source>
</evidence>
<evidence type="ECO:0000313" key="7">
    <source>
        <dbReference type="EMBL" id="ANC91899.1"/>
    </source>
</evidence>
<keyword evidence="2" id="KW-0121">Carboxypeptidase</keyword>
<dbReference type="GO" id="GO:0004180">
    <property type="term" value="F:carboxypeptidase activity"/>
    <property type="evidence" value="ECO:0007669"/>
    <property type="project" value="UniProtKB-KW"/>
</dbReference>
<gene>
    <name evidence="7" type="ORF">A6A40_08240</name>
</gene>
<dbReference type="Proteomes" id="UP000077405">
    <property type="component" value="Chromosome"/>
</dbReference>
<dbReference type="InterPro" id="IPR036138">
    <property type="entry name" value="PBP_dimer_sf"/>
</dbReference>
<dbReference type="GO" id="GO:0008658">
    <property type="term" value="F:penicillin binding"/>
    <property type="evidence" value="ECO:0007669"/>
    <property type="project" value="InterPro"/>
</dbReference>
<evidence type="ECO:0000256" key="2">
    <source>
        <dbReference type="ARBA" id="ARBA00022645"/>
    </source>
</evidence>
<evidence type="ECO:0000259" key="5">
    <source>
        <dbReference type="Pfam" id="PF00905"/>
    </source>
</evidence>
<feature type="domain" description="Penicillin-binding protein transpeptidase" evidence="5">
    <location>
        <begin position="273"/>
        <end position="570"/>
    </location>
</feature>
<dbReference type="RefSeq" id="WP_063634981.1">
    <property type="nucleotide sequence ID" value="NZ_CP015285.1"/>
</dbReference>
<feature type="domain" description="Penicillin-binding protein dimerisation" evidence="6">
    <location>
        <begin position="109"/>
        <end position="218"/>
    </location>
</feature>
<dbReference type="Gene3D" id="3.30.450.330">
    <property type="match status" value="1"/>
</dbReference>
<proteinExistence type="predicted"/>
<dbReference type="KEGG" id="ahu:A6A40_08240"/>
<feature type="region of interest" description="Disordered" evidence="4">
    <location>
        <begin position="1"/>
        <end position="54"/>
    </location>
</feature>
<dbReference type="SUPFAM" id="SSF56519">
    <property type="entry name" value="Penicillin binding protein dimerisation domain"/>
    <property type="match status" value="1"/>
</dbReference>